<accession>A0ABX1XND4</accession>
<evidence type="ECO:0000259" key="2">
    <source>
        <dbReference type="Pfam" id="PF09323"/>
    </source>
</evidence>
<dbReference type="InterPro" id="IPR015402">
    <property type="entry name" value="DUF1980"/>
</dbReference>
<keyword evidence="1" id="KW-0472">Membrane</keyword>
<reference evidence="4 5" key="1">
    <citation type="submission" date="2019-10" db="EMBL/GenBank/DDBJ databases">
        <title>Description of Paenibacillus humi sp. nov.</title>
        <authorList>
            <person name="Carlier A."/>
            <person name="Qi S."/>
        </authorList>
    </citation>
    <scope>NUCLEOTIDE SEQUENCE [LARGE SCALE GENOMIC DNA]</scope>
    <source>
        <strain evidence="4 5">LMG 31461</strain>
    </source>
</reference>
<dbReference type="PANTHER" id="PTHR40047">
    <property type="entry name" value="UPF0703 PROTEIN YCGQ"/>
    <property type="match status" value="1"/>
</dbReference>
<dbReference type="NCBIfam" id="TIGR03943">
    <property type="entry name" value="TIGR03943 family putative permease subunit"/>
    <property type="match status" value="1"/>
</dbReference>
<evidence type="ECO:0000313" key="4">
    <source>
        <dbReference type="EMBL" id="NOU69380.1"/>
    </source>
</evidence>
<feature type="transmembrane region" description="Helical" evidence="1">
    <location>
        <begin position="93"/>
        <end position="115"/>
    </location>
</feature>
<evidence type="ECO:0000313" key="5">
    <source>
        <dbReference type="Proteomes" id="UP000653578"/>
    </source>
</evidence>
<gene>
    <name evidence="4" type="ORF">GC096_35775</name>
</gene>
<keyword evidence="1" id="KW-0812">Transmembrane</keyword>
<comment type="caution">
    <text evidence="4">The sequence shown here is derived from an EMBL/GenBank/DDBJ whole genome shotgun (WGS) entry which is preliminary data.</text>
</comment>
<dbReference type="InterPro" id="IPR048493">
    <property type="entry name" value="DUF1980_N"/>
</dbReference>
<keyword evidence="1" id="KW-1133">Transmembrane helix</keyword>
<organism evidence="4 5">
    <name type="scientific">Paenibacillus plantarum</name>
    <dbReference type="NCBI Taxonomy" id="2654975"/>
    <lineage>
        <taxon>Bacteria</taxon>
        <taxon>Bacillati</taxon>
        <taxon>Bacillota</taxon>
        <taxon>Bacilli</taxon>
        <taxon>Bacillales</taxon>
        <taxon>Paenibacillaceae</taxon>
        <taxon>Paenibacillus</taxon>
    </lineage>
</organism>
<feature type="domain" description="DUF1980" evidence="2">
    <location>
        <begin position="12"/>
        <end position="124"/>
    </location>
</feature>
<evidence type="ECO:0000256" key="1">
    <source>
        <dbReference type="SAM" id="Phobius"/>
    </source>
</evidence>
<sequence>MTRWSTFSHRLIRAIVLLAFVFFIVHAFRSDTLVYYVAPRMELWVKCLAVGMYVLAMHQLYLAVNDVISKRRITAMECSCSSHSHHQWKPSIVVAYGALLIPLVLAFTFPTAVLGSQMAEKKGLNLSPSSSLILSKGGDVGTPAVTNLTMQDETDPVFQSNDYTLPYAKLASNMYKEPVITISEDLYIESLTSLDLYQNEFIGKKVQIQGYVYRLDIMNDKQFALGRFAMRCCVADSVPMAILVEADNPEQWKNDRFAVVLGTLEQRKIDGKNVLTIVAKSMETQNSPTSPYVYGNPYFGN</sequence>
<dbReference type="EMBL" id="WHNY01000091">
    <property type="protein sequence ID" value="NOU69380.1"/>
    <property type="molecule type" value="Genomic_DNA"/>
</dbReference>
<dbReference type="Pfam" id="PF09323">
    <property type="entry name" value="DUF1980"/>
    <property type="match status" value="1"/>
</dbReference>
<dbReference type="InterPro" id="IPR048447">
    <property type="entry name" value="DUF1980_C"/>
</dbReference>
<dbReference type="Pfam" id="PF21537">
    <property type="entry name" value="DUF1980_C"/>
    <property type="match status" value="1"/>
</dbReference>
<protein>
    <submittedName>
        <fullName evidence="4">TIGR03943 family protein</fullName>
    </submittedName>
</protein>
<evidence type="ECO:0000259" key="3">
    <source>
        <dbReference type="Pfam" id="PF21537"/>
    </source>
</evidence>
<keyword evidence="5" id="KW-1185">Reference proteome</keyword>
<feature type="transmembrane region" description="Helical" evidence="1">
    <location>
        <begin position="43"/>
        <end position="64"/>
    </location>
</feature>
<dbReference type="RefSeq" id="WP_171637692.1">
    <property type="nucleotide sequence ID" value="NZ_WHNY01000091.1"/>
</dbReference>
<dbReference type="Proteomes" id="UP000653578">
    <property type="component" value="Unassembled WGS sequence"/>
</dbReference>
<proteinExistence type="predicted"/>
<dbReference type="PANTHER" id="PTHR40047:SF1">
    <property type="entry name" value="UPF0703 PROTEIN YCGQ"/>
    <property type="match status" value="1"/>
</dbReference>
<dbReference type="InterPro" id="IPR052955">
    <property type="entry name" value="UPF0703_membrane_permease"/>
</dbReference>
<name>A0ABX1XND4_9BACL</name>
<feature type="domain" description="DUF1980" evidence="3">
    <location>
        <begin position="158"/>
        <end position="294"/>
    </location>
</feature>